<dbReference type="InterPro" id="IPR039448">
    <property type="entry name" value="Beta_helix"/>
</dbReference>
<evidence type="ECO:0000256" key="3">
    <source>
        <dbReference type="ARBA" id="ARBA00022737"/>
    </source>
</evidence>
<gene>
    <name evidence="5" type="ORF">BCR15_00245</name>
</gene>
<evidence type="ECO:0000256" key="1">
    <source>
        <dbReference type="ARBA" id="ARBA00006865"/>
    </source>
</evidence>
<dbReference type="InterPro" id="IPR050546">
    <property type="entry name" value="Glycosyl_Hydrlase_16"/>
</dbReference>
<evidence type="ECO:0000313" key="6">
    <source>
        <dbReference type="Proteomes" id="UP000093501"/>
    </source>
</evidence>
<dbReference type="Gene3D" id="2.60.120.200">
    <property type="match status" value="1"/>
</dbReference>
<dbReference type="InterPro" id="IPR012334">
    <property type="entry name" value="Pectin_lyas_fold"/>
</dbReference>
<reference evidence="6" key="1">
    <citation type="submission" date="2016-07" db="EMBL/GenBank/DDBJ databases">
        <authorList>
            <person name="Florea S."/>
            <person name="Webb J.S."/>
            <person name="Jaromczyk J."/>
            <person name="Schardl C.L."/>
        </authorList>
    </citation>
    <scope>NUCLEOTIDE SEQUENCE [LARGE SCALE GENOMIC DNA]</scope>
    <source>
        <strain evidence="6">IPBSL-7</strain>
    </source>
</reference>
<evidence type="ECO:0000256" key="4">
    <source>
        <dbReference type="ARBA" id="ARBA00022837"/>
    </source>
</evidence>
<dbReference type="PROSITE" id="PS51762">
    <property type="entry name" value="GH16_2"/>
    <property type="match status" value="1"/>
</dbReference>
<dbReference type="Pfam" id="PF03425">
    <property type="entry name" value="CBM_11"/>
    <property type="match status" value="1"/>
</dbReference>
<dbReference type="SUPFAM" id="SSF141072">
    <property type="entry name" value="CalX-like"/>
    <property type="match status" value="1"/>
</dbReference>
<dbReference type="SUPFAM" id="SSF49899">
    <property type="entry name" value="Concanavalin A-like lectins/glucanases"/>
    <property type="match status" value="1"/>
</dbReference>
<dbReference type="Pfam" id="PF00722">
    <property type="entry name" value="Glyco_hydro_16"/>
    <property type="match status" value="1"/>
</dbReference>
<dbReference type="Gene3D" id="2.60.40.2030">
    <property type="match status" value="1"/>
</dbReference>
<dbReference type="GO" id="GO:0007154">
    <property type="term" value="P:cell communication"/>
    <property type="evidence" value="ECO:0007669"/>
    <property type="project" value="InterPro"/>
</dbReference>
<dbReference type="PANTHER" id="PTHR10963">
    <property type="entry name" value="GLYCOSYL HYDROLASE-RELATED"/>
    <property type="match status" value="1"/>
</dbReference>
<dbReference type="RefSeq" id="WP_068750505.1">
    <property type="nucleotide sequence ID" value="NZ_LR214441.1"/>
</dbReference>
<evidence type="ECO:0000256" key="2">
    <source>
        <dbReference type="ARBA" id="ARBA00022729"/>
    </source>
</evidence>
<proteinExistence type="inferred from homology"/>
<name>A0A1C0APU1_9ACTN</name>
<keyword evidence="4" id="KW-0106">Calcium</keyword>
<dbReference type="SMART" id="SM00237">
    <property type="entry name" value="Calx_beta"/>
    <property type="match status" value="1"/>
</dbReference>
<comment type="caution">
    <text evidence="5">The sequence shown here is derived from an EMBL/GenBank/DDBJ whole genome shotgun (WGS) entry which is preliminary data.</text>
</comment>
<dbReference type="InterPro" id="IPR005087">
    <property type="entry name" value="CBM11"/>
</dbReference>
<keyword evidence="6" id="KW-1185">Reference proteome</keyword>
<dbReference type="InterPro" id="IPR038081">
    <property type="entry name" value="CalX-like_sf"/>
</dbReference>
<dbReference type="InterPro" id="IPR003644">
    <property type="entry name" value="Calx_beta"/>
</dbReference>
<dbReference type="EMBL" id="MBQD01000011">
    <property type="protein sequence ID" value="OCL36346.1"/>
    <property type="molecule type" value="Genomic_DNA"/>
</dbReference>
<dbReference type="SUPFAM" id="SSF51126">
    <property type="entry name" value="Pectin lyase-like"/>
    <property type="match status" value="1"/>
</dbReference>
<comment type="similarity">
    <text evidence="1">Belongs to the glycosyl hydrolase 16 family.</text>
</comment>
<dbReference type="CDD" id="cd08023">
    <property type="entry name" value="GH16_laminarinase_like"/>
    <property type="match status" value="1"/>
</dbReference>
<dbReference type="GO" id="GO:0016020">
    <property type="term" value="C:membrane"/>
    <property type="evidence" value="ECO:0007669"/>
    <property type="project" value="InterPro"/>
</dbReference>
<dbReference type="GO" id="GO:0008810">
    <property type="term" value="F:cellulase activity"/>
    <property type="evidence" value="ECO:0007669"/>
    <property type="project" value="InterPro"/>
</dbReference>
<dbReference type="Pfam" id="PF03160">
    <property type="entry name" value="Calx-beta"/>
    <property type="match status" value="1"/>
</dbReference>
<dbReference type="AlphaFoldDB" id="A0A1C0APU1"/>
<dbReference type="InterPro" id="IPR059226">
    <property type="entry name" value="Choice_anch_Q_dom"/>
</dbReference>
<dbReference type="SUPFAM" id="SSF49785">
    <property type="entry name" value="Galactose-binding domain-like"/>
    <property type="match status" value="1"/>
</dbReference>
<dbReference type="PANTHER" id="PTHR10963:SF55">
    <property type="entry name" value="GLYCOSIDE HYDROLASE FAMILY 16 PROTEIN"/>
    <property type="match status" value="1"/>
</dbReference>
<dbReference type="Gene3D" id="2.60.120.430">
    <property type="entry name" value="Galactose-binding lectin"/>
    <property type="match status" value="1"/>
</dbReference>
<protein>
    <submittedName>
        <fullName evidence="5">Uncharacterized protein</fullName>
    </submittedName>
</protein>
<dbReference type="InterPro" id="IPR000757">
    <property type="entry name" value="Beta-glucanase-like"/>
</dbReference>
<dbReference type="InterPro" id="IPR011050">
    <property type="entry name" value="Pectin_lyase_fold/virulence"/>
</dbReference>
<sequence>MSGPGFRSLPRAGGAALASTLLLSLFTAPAAMAEELPVVDDFEAPLVTGASTEAGVPLGFFVATDPKSTTTFERTTTAPEPVPGSADGNHVLKGDFTVDSFGVIIHGFEDADAKQWVSQDWSAYEGLQFQLYGQNTGTNLFIDVIDNTAPGTTTDTAERFSAAFVDNFTGWKTIQLPFTDMARKEIGNGAPNDGFGLTEVHGWAFGTLATSGTQSYYLDDFTLYGVAPERPLTVGFSVADTQVVEGKTASVELKLSKPSAEPVTVDWATTTGTATPERDYTPASGTVTFAPNQTRATIAVETIDDDAYQGERGVVVELSNPVGADMGRPPLTRVLVLDDESHDPSLIDGFEAGAYFWDAGKRATVDTREIPAGDPLEVPGQDAYENVLEASLPTSGNTAVRREFPAAQDWSSSAGLEFLYYGQGTGKKVSVGIENDAAQVGYADPATWELAWADEFDTPAGTAPNPDIWTPEIGDGTIIGKPGWGNDELQYYTDSTDNVATDGEGNLVITTRETDPETAQQCYYGPCLYTSARLVTQDKAEFQYGRIESRAQVPSGSGLWPAVWALGSDINRNPWPASGEIDIMENVGRNPNTVFGTIHGPGYSGGQSFGGTYDFDVPVADDFHTFAVEWAPGEITWTVDGIEFHDAAPADVDPNQWVFEHPFFLIMNTAVGGNFGGTVGENTTFPQTLKVDYVRVYQPATRPVTFTSTFRDDVAGWRTVNLPFSSFLNEDGATLDLTDVRAISLSAQTKRGESVLVDDLRLACSSTMEVTTDADSGPGSLRSALGAVCADGTVTFAEDLAGATILSGSELTLGKDVTIDASAAPGVAVSGQDARRALVVNTGVTATVTGLTLRDGYGFDLAGGVLNNGHLTLDHVVVADNTVTTGAVEFWKGGAGIYNGDGATLVLRDSTVRDNSVTGGAGGGVYGFFNSTVTIERSTISGNSANDVGGGIRSLGNTTIVNSTISGNTSTGWHGGGVFHTDGEMTISASTVTGNTAPGGTAGGLFLGSFGAPNGSASLQGSIVSGNSGDECIVFYGGAFAMESLGANVLGDATCGAAASTDVVVDDALLGPLADNGGPTLTHALLPGSPALDAGDASGPDTDQRGVARPQGAGPDAGSFELEVA</sequence>
<organism evidence="5 6">
    <name type="scientific">Tessaracoccus lapidicaptus</name>
    <dbReference type="NCBI Taxonomy" id="1427523"/>
    <lineage>
        <taxon>Bacteria</taxon>
        <taxon>Bacillati</taxon>
        <taxon>Actinomycetota</taxon>
        <taxon>Actinomycetes</taxon>
        <taxon>Propionibacteriales</taxon>
        <taxon>Propionibacteriaceae</taxon>
        <taxon>Tessaracoccus</taxon>
    </lineage>
</organism>
<accession>A0A1C0APU1</accession>
<dbReference type="Pfam" id="PF13229">
    <property type="entry name" value="Beta_helix"/>
    <property type="match status" value="1"/>
</dbReference>
<dbReference type="GO" id="GO:0030245">
    <property type="term" value="P:cellulose catabolic process"/>
    <property type="evidence" value="ECO:0007669"/>
    <property type="project" value="InterPro"/>
</dbReference>
<dbReference type="InterPro" id="IPR013320">
    <property type="entry name" value="ConA-like_dom_sf"/>
</dbReference>
<dbReference type="NCBIfam" id="NF041518">
    <property type="entry name" value="choice_anch_Q"/>
    <property type="match status" value="1"/>
</dbReference>
<keyword evidence="2" id="KW-0732">Signal</keyword>
<keyword evidence="3" id="KW-0677">Repeat</keyword>
<dbReference type="InterPro" id="IPR008979">
    <property type="entry name" value="Galactose-bd-like_sf"/>
</dbReference>
<dbReference type="Gene3D" id="2.160.20.10">
    <property type="entry name" value="Single-stranded right-handed beta-helix, Pectin lyase-like"/>
    <property type="match status" value="1"/>
</dbReference>
<evidence type="ECO:0000313" key="5">
    <source>
        <dbReference type="EMBL" id="OCL36346.1"/>
    </source>
</evidence>
<dbReference type="Proteomes" id="UP000093501">
    <property type="component" value="Unassembled WGS sequence"/>
</dbReference>